<sequence>MTDRPHPLLRDHPSASAPVPASPRSERPSPEVSFIVCTRDRAAVLEACIASIQAACRAHAAFAAELVVVDNGSRDGTSKRLAGIAETSDIPVTAVSETRPGLAAARNAGLARARGRVLVFIDDDCKLDRDYLLDLERHYRSGEKWLIRGGRVELGDARDLPFTIKRCEARERLTPAVHPGGFVLGCNMTMHRDVAARIGPFDERFGAGGPLRSAEDTDYLVRAMLLGMPVEYVPDMTVLHHHGRRDRKSIDRLHRDYSLGNGALCLKHVRHAPWLLRHVYWSARAAFKELAGRPRFDRDLDLSHWPIVVMNLAGAARFALLVMMGWPKRLPPRQDRQASEANAEARAR</sequence>
<feature type="compositionally biased region" description="Basic and acidic residues" evidence="1">
    <location>
        <begin position="1"/>
        <end position="13"/>
    </location>
</feature>
<gene>
    <name evidence="3" type="ORF">H0241_05390</name>
</gene>
<dbReference type="Pfam" id="PF00535">
    <property type="entry name" value="Glycos_transf_2"/>
    <property type="match status" value="1"/>
</dbReference>
<organism evidence="3 4">
    <name type="scientific">Mesorhizobium neociceri</name>
    <dbReference type="NCBI Taxonomy" id="1307853"/>
    <lineage>
        <taxon>Bacteria</taxon>
        <taxon>Pseudomonadati</taxon>
        <taxon>Pseudomonadota</taxon>
        <taxon>Alphaproteobacteria</taxon>
        <taxon>Hyphomicrobiales</taxon>
        <taxon>Phyllobacteriaceae</taxon>
        <taxon>Mesorhizobium</taxon>
    </lineage>
</organism>
<dbReference type="InterPro" id="IPR001173">
    <property type="entry name" value="Glyco_trans_2-like"/>
</dbReference>
<feature type="domain" description="Glycosyltransferase 2-like" evidence="2">
    <location>
        <begin position="33"/>
        <end position="151"/>
    </location>
</feature>
<dbReference type="EMBL" id="JACDTY010000002">
    <property type="protein sequence ID" value="MBA1139686.1"/>
    <property type="molecule type" value="Genomic_DNA"/>
</dbReference>
<accession>A0A838AZ24</accession>
<evidence type="ECO:0000256" key="1">
    <source>
        <dbReference type="SAM" id="MobiDB-lite"/>
    </source>
</evidence>
<protein>
    <submittedName>
        <fullName evidence="3">Glycosyltransferase</fullName>
    </submittedName>
</protein>
<dbReference type="InterPro" id="IPR029044">
    <property type="entry name" value="Nucleotide-diphossugar_trans"/>
</dbReference>
<dbReference type="Proteomes" id="UP000558284">
    <property type="component" value="Unassembled WGS sequence"/>
</dbReference>
<keyword evidence="3" id="KW-0808">Transferase</keyword>
<dbReference type="PANTHER" id="PTHR43685:SF2">
    <property type="entry name" value="GLYCOSYLTRANSFERASE 2-LIKE DOMAIN-CONTAINING PROTEIN"/>
    <property type="match status" value="1"/>
</dbReference>
<evidence type="ECO:0000313" key="3">
    <source>
        <dbReference type="EMBL" id="MBA1139686.1"/>
    </source>
</evidence>
<dbReference type="SUPFAM" id="SSF53448">
    <property type="entry name" value="Nucleotide-diphospho-sugar transferases"/>
    <property type="match status" value="1"/>
</dbReference>
<dbReference type="PANTHER" id="PTHR43685">
    <property type="entry name" value="GLYCOSYLTRANSFERASE"/>
    <property type="match status" value="1"/>
</dbReference>
<dbReference type="RefSeq" id="WP_181056379.1">
    <property type="nucleotide sequence ID" value="NZ_JACDTY010000002.1"/>
</dbReference>
<reference evidence="3 4" key="1">
    <citation type="submission" date="2020-07" db="EMBL/GenBank/DDBJ databases">
        <title>Definition of the novel symbiovar canariense within Mesorhizobium novociceri, a new species of genus Mesorhizobium nodulating Cicer canariense in the Caldera de Taburiente National Park (La Palma, Canary Islands).</title>
        <authorList>
            <person name="Leon-Barrios M."/>
            <person name="Perez-Yepez J."/>
            <person name="Flores-Felix J.D."/>
            <person name="Ramirez-Baena M.H."/>
            <person name="Pulido-Suarez L."/>
            <person name="Igual J.M."/>
            <person name="Velazquez E."/>
            <person name="Peix A."/>
        </authorList>
    </citation>
    <scope>NUCLEOTIDE SEQUENCE [LARGE SCALE GENOMIC DNA]</scope>
    <source>
        <strain evidence="3 4">CCANP35</strain>
    </source>
</reference>
<proteinExistence type="predicted"/>
<feature type="region of interest" description="Disordered" evidence="1">
    <location>
        <begin position="1"/>
        <end position="30"/>
    </location>
</feature>
<evidence type="ECO:0000259" key="2">
    <source>
        <dbReference type="Pfam" id="PF00535"/>
    </source>
</evidence>
<dbReference type="Gene3D" id="3.90.550.10">
    <property type="entry name" value="Spore Coat Polysaccharide Biosynthesis Protein SpsA, Chain A"/>
    <property type="match status" value="1"/>
</dbReference>
<dbReference type="GO" id="GO:0016740">
    <property type="term" value="F:transferase activity"/>
    <property type="evidence" value="ECO:0007669"/>
    <property type="project" value="UniProtKB-KW"/>
</dbReference>
<keyword evidence="4" id="KW-1185">Reference proteome</keyword>
<dbReference type="AlphaFoldDB" id="A0A838AZ24"/>
<feature type="compositionally biased region" description="Low complexity" evidence="1">
    <location>
        <begin position="14"/>
        <end position="23"/>
    </location>
</feature>
<evidence type="ECO:0000313" key="4">
    <source>
        <dbReference type="Proteomes" id="UP000558284"/>
    </source>
</evidence>
<dbReference type="InterPro" id="IPR050834">
    <property type="entry name" value="Glycosyltransf_2"/>
</dbReference>
<comment type="caution">
    <text evidence="3">The sequence shown here is derived from an EMBL/GenBank/DDBJ whole genome shotgun (WGS) entry which is preliminary data.</text>
</comment>
<name>A0A838AZ24_9HYPH</name>